<dbReference type="Pfam" id="PF13020">
    <property type="entry name" value="NOV_C"/>
    <property type="match status" value="1"/>
</dbReference>
<keyword evidence="3" id="KW-1185">Reference proteome</keyword>
<sequence length="284" mass="32879">MVFSVGILYSVQKFLQFISDTKIKAIEFSAAFNRYESTSSQIVLEVAESFNWIQLDLEGNLSVTVKGNEILTQKDMLYALRVQLKHLIEMVKPSWSYLIHKGRKEAFQYFPSDVKQCFKEAELINSYDRDVIEWWDILALAVRGKQLDTQLEIGRTGEELSLEYERKRVNKEPVWQSIESNLSGFDILSVVSLEESTPLRIEVKTSTNVSGTFTFYLTRNEWNVAETSENYLFHLWILSETPEIFIIDKNAIAKHIPTNQGNGSWENVKIIFTLKELNSLDIKE</sequence>
<proteinExistence type="predicted"/>
<dbReference type="AlphaFoldDB" id="A0A432L746"/>
<evidence type="ECO:0000313" key="2">
    <source>
        <dbReference type="EMBL" id="RUL47230.1"/>
    </source>
</evidence>
<reference evidence="2 3" key="1">
    <citation type="submission" date="2018-12" db="EMBL/GenBank/DDBJ databases">
        <title>Lysinibacillus antri sp. nov., isolated from a cave soil.</title>
        <authorList>
            <person name="Narsing Rao M.P."/>
            <person name="Zhang H."/>
            <person name="Dong Z.-Y."/>
            <person name="Niu X.-K."/>
            <person name="Zhang K."/>
            <person name="Fang B.-Z."/>
            <person name="Kang Y.-Q."/>
            <person name="Xiao M."/>
            <person name="Li W.-J."/>
        </authorList>
    </citation>
    <scope>NUCLEOTIDE SEQUENCE [LARGE SCALE GENOMIC DNA]</scope>
    <source>
        <strain evidence="2 3">SYSU K30002</strain>
    </source>
</reference>
<protein>
    <submittedName>
        <fullName evidence="2">DUF3883 domain-containing protein</fullName>
    </submittedName>
</protein>
<dbReference type="EMBL" id="RYYR01000042">
    <property type="protein sequence ID" value="RUL47230.1"/>
    <property type="molecule type" value="Genomic_DNA"/>
</dbReference>
<dbReference type="InterPro" id="IPR024975">
    <property type="entry name" value="NOV_C"/>
</dbReference>
<dbReference type="Proteomes" id="UP000287910">
    <property type="component" value="Unassembled WGS sequence"/>
</dbReference>
<gene>
    <name evidence="2" type="ORF">EK386_18755</name>
</gene>
<accession>A0A432L746</accession>
<evidence type="ECO:0000259" key="1">
    <source>
        <dbReference type="Pfam" id="PF13020"/>
    </source>
</evidence>
<comment type="caution">
    <text evidence="2">The sequence shown here is derived from an EMBL/GenBank/DDBJ whole genome shotgun (WGS) entry which is preliminary data.</text>
</comment>
<feature type="domain" description="Protein NO VEIN C-terminal" evidence="1">
    <location>
        <begin position="157"/>
        <end position="247"/>
    </location>
</feature>
<dbReference type="RefSeq" id="WP_126660709.1">
    <property type="nucleotide sequence ID" value="NZ_RYYR01000042.1"/>
</dbReference>
<name>A0A432L746_9BACI</name>
<evidence type="ECO:0000313" key="3">
    <source>
        <dbReference type="Proteomes" id="UP000287910"/>
    </source>
</evidence>
<organism evidence="2 3">
    <name type="scientific">Lysinibacillus antri</name>
    <dbReference type="NCBI Taxonomy" id="2498145"/>
    <lineage>
        <taxon>Bacteria</taxon>
        <taxon>Bacillati</taxon>
        <taxon>Bacillota</taxon>
        <taxon>Bacilli</taxon>
        <taxon>Bacillales</taxon>
        <taxon>Bacillaceae</taxon>
        <taxon>Lysinibacillus</taxon>
    </lineage>
</organism>